<dbReference type="EMBL" id="JAIWYP010000003">
    <property type="protein sequence ID" value="KAH3850790.1"/>
    <property type="molecule type" value="Genomic_DNA"/>
</dbReference>
<reference evidence="2" key="1">
    <citation type="journal article" date="2019" name="bioRxiv">
        <title>The Genome of the Zebra Mussel, Dreissena polymorpha: A Resource for Invasive Species Research.</title>
        <authorList>
            <person name="McCartney M.A."/>
            <person name="Auch B."/>
            <person name="Kono T."/>
            <person name="Mallez S."/>
            <person name="Zhang Y."/>
            <person name="Obille A."/>
            <person name="Becker A."/>
            <person name="Abrahante J.E."/>
            <person name="Garbe J."/>
            <person name="Badalamenti J.P."/>
            <person name="Herman A."/>
            <person name="Mangelson H."/>
            <person name="Liachko I."/>
            <person name="Sullivan S."/>
            <person name="Sone E.D."/>
            <person name="Koren S."/>
            <person name="Silverstein K.A.T."/>
            <person name="Beckman K.B."/>
            <person name="Gohl D.M."/>
        </authorList>
    </citation>
    <scope>NUCLEOTIDE SEQUENCE</scope>
    <source>
        <strain evidence="2">Duluth1</strain>
        <tissue evidence="2">Whole animal</tissue>
    </source>
</reference>
<accession>A0A9D4L2M0</accession>
<reference evidence="2" key="2">
    <citation type="submission" date="2020-11" db="EMBL/GenBank/DDBJ databases">
        <authorList>
            <person name="McCartney M.A."/>
            <person name="Auch B."/>
            <person name="Kono T."/>
            <person name="Mallez S."/>
            <person name="Becker A."/>
            <person name="Gohl D.M."/>
            <person name="Silverstein K.A.T."/>
            <person name="Koren S."/>
            <person name="Bechman K.B."/>
            <person name="Herman A."/>
            <person name="Abrahante J.E."/>
            <person name="Garbe J."/>
        </authorList>
    </citation>
    <scope>NUCLEOTIDE SEQUENCE</scope>
    <source>
        <strain evidence="2">Duluth1</strain>
        <tissue evidence="2">Whole animal</tissue>
    </source>
</reference>
<feature type="compositionally biased region" description="Basic and acidic residues" evidence="1">
    <location>
        <begin position="1"/>
        <end position="12"/>
    </location>
</feature>
<feature type="compositionally biased region" description="Polar residues" evidence="1">
    <location>
        <begin position="13"/>
        <end position="27"/>
    </location>
</feature>
<keyword evidence="3" id="KW-1185">Reference proteome</keyword>
<organism evidence="2 3">
    <name type="scientific">Dreissena polymorpha</name>
    <name type="common">Zebra mussel</name>
    <name type="synonym">Mytilus polymorpha</name>
    <dbReference type="NCBI Taxonomy" id="45954"/>
    <lineage>
        <taxon>Eukaryota</taxon>
        <taxon>Metazoa</taxon>
        <taxon>Spiralia</taxon>
        <taxon>Lophotrochozoa</taxon>
        <taxon>Mollusca</taxon>
        <taxon>Bivalvia</taxon>
        <taxon>Autobranchia</taxon>
        <taxon>Heteroconchia</taxon>
        <taxon>Euheterodonta</taxon>
        <taxon>Imparidentia</taxon>
        <taxon>Neoheterodontei</taxon>
        <taxon>Myida</taxon>
        <taxon>Dreissenoidea</taxon>
        <taxon>Dreissenidae</taxon>
        <taxon>Dreissena</taxon>
    </lineage>
</organism>
<protein>
    <submittedName>
        <fullName evidence="2">Uncharacterized protein</fullName>
    </submittedName>
</protein>
<dbReference type="Proteomes" id="UP000828390">
    <property type="component" value="Unassembled WGS sequence"/>
</dbReference>
<proteinExistence type="predicted"/>
<gene>
    <name evidence="2" type="ORF">DPMN_093263</name>
</gene>
<sequence>MCSETKPEKKSVESPNETIMISQTGNSEPPFGIDVHRYSSATKLIRITAWCRRFLLRLRDEKANSKCLTSEELQEAEMLWLKHVQVKHYSSVFESIILRNRQVLLYS</sequence>
<evidence type="ECO:0000313" key="2">
    <source>
        <dbReference type="EMBL" id="KAH3850790.1"/>
    </source>
</evidence>
<evidence type="ECO:0000256" key="1">
    <source>
        <dbReference type="SAM" id="MobiDB-lite"/>
    </source>
</evidence>
<feature type="region of interest" description="Disordered" evidence="1">
    <location>
        <begin position="1"/>
        <end position="29"/>
    </location>
</feature>
<evidence type="ECO:0000313" key="3">
    <source>
        <dbReference type="Proteomes" id="UP000828390"/>
    </source>
</evidence>
<dbReference type="AlphaFoldDB" id="A0A9D4L2M0"/>
<name>A0A9D4L2M0_DREPO</name>
<comment type="caution">
    <text evidence="2">The sequence shown here is derived from an EMBL/GenBank/DDBJ whole genome shotgun (WGS) entry which is preliminary data.</text>
</comment>